<evidence type="ECO:0000313" key="2">
    <source>
        <dbReference type="Proteomes" id="UP001295794"/>
    </source>
</evidence>
<gene>
    <name evidence="1" type="ORF">MYCIT1_LOCUS2992</name>
</gene>
<comment type="caution">
    <text evidence="1">The sequence shown here is derived from an EMBL/GenBank/DDBJ whole genome shotgun (WGS) entry which is preliminary data.</text>
</comment>
<name>A0AAD2JV21_9AGAR</name>
<proteinExistence type="predicted"/>
<reference evidence="1" key="1">
    <citation type="submission" date="2023-11" db="EMBL/GenBank/DDBJ databases">
        <authorList>
            <person name="De Vega J J."/>
            <person name="De Vega J J."/>
        </authorList>
    </citation>
    <scope>NUCLEOTIDE SEQUENCE</scope>
</reference>
<dbReference type="EMBL" id="CAVNYO010000040">
    <property type="protein sequence ID" value="CAK5263528.1"/>
    <property type="molecule type" value="Genomic_DNA"/>
</dbReference>
<dbReference type="AlphaFoldDB" id="A0AAD2JV21"/>
<dbReference type="Proteomes" id="UP001295794">
    <property type="component" value="Unassembled WGS sequence"/>
</dbReference>
<protein>
    <submittedName>
        <fullName evidence="1">Uncharacterized protein</fullName>
    </submittedName>
</protein>
<organism evidence="1 2">
    <name type="scientific">Mycena citricolor</name>
    <dbReference type="NCBI Taxonomy" id="2018698"/>
    <lineage>
        <taxon>Eukaryota</taxon>
        <taxon>Fungi</taxon>
        <taxon>Dikarya</taxon>
        <taxon>Basidiomycota</taxon>
        <taxon>Agaricomycotina</taxon>
        <taxon>Agaricomycetes</taxon>
        <taxon>Agaricomycetidae</taxon>
        <taxon>Agaricales</taxon>
        <taxon>Marasmiineae</taxon>
        <taxon>Mycenaceae</taxon>
        <taxon>Mycena</taxon>
    </lineage>
</organism>
<feature type="non-terminal residue" evidence="1">
    <location>
        <position position="36"/>
    </location>
</feature>
<evidence type="ECO:0000313" key="1">
    <source>
        <dbReference type="EMBL" id="CAK5263528.1"/>
    </source>
</evidence>
<keyword evidence="2" id="KW-1185">Reference proteome</keyword>
<sequence>MDGPEKHRVEPIPIRKTVFWIFADESSGGGGESSLQ</sequence>
<accession>A0AAD2JV21</accession>